<reference evidence="1" key="3">
    <citation type="submission" date="2023-05" db="EMBL/GenBank/DDBJ databases">
        <authorList>
            <person name="Smith C.H."/>
        </authorList>
    </citation>
    <scope>NUCLEOTIDE SEQUENCE</scope>
    <source>
        <strain evidence="1">CHS0354</strain>
        <tissue evidence="1">Mantle</tissue>
    </source>
</reference>
<protein>
    <recommendedName>
        <fullName evidence="3">Tyrosinase copper-binding domain-containing protein</fullName>
    </recommendedName>
</protein>
<dbReference type="AlphaFoldDB" id="A0AAE0SIT6"/>
<comment type="caution">
    <text evidence="1">The sequence shown here is derived from an EMBL/GenBank/DDBJ whole genome shotgun (WGS) entry which is preliminary data.</text>
</comment>
<organism evidence="1 2">
    <name type="scientific">Potamilus streckersoni</name>
    <dbReference type="NCBI Taxonomy" id="2493646"/>
    <lineage>
        <taxon>Eukaryota</taxon>
        <taxon>Metazoa</taxon>
        <taxon>Spiralia</taxon>
        <taxon>Lophotrochozoa</taxon>
        <taxon>Mollusca</taxon>
        <taxon>Bivalvia</taxon>
        <taxon>Autobranchia</taxon>
        <taxon>Heteroconchia</taxon>
        <taxon>Palaeoheterodonta</taxon>
        <taxon>Unionida</taxon>
        <taxon>Unionoidea</taxon>
        <taxon>Unionidae</taxon>
        <taxon>Ambleminae</taxon>
        <taxon>Lampsilini</taxon>
        <taxon>Potamilus</taxon>
    </lineage>
</organism>
<accession>A0AAE0SIT6</accession>
<keyword evidence="2" id="KW-1185">Reference proteome</keyword>
<proteinExistence type="predicted"/>
<sequence>MQLPSILEQCLDGYRQKTDIMQSVGERIYKMCINEYIMYTDKISWTWLNSTRQTDGSIFEKESLGDLPRSVLGSVGVSEKAPLDSVLKSNISSIFGFSSINKRKSSNENKFVNRRKLPNLNMEKGPKSGFRIRREYRTLSDAEREAYHAAINKLKESGVYSDLAKLHQGPALKELHNGPNFLSWHR</sequence>
<dbReference type="InterPro" id="IPR008922">
    <property type="entry name" value="Di-copper_centre_dom_sf"/>
</dbReference>
<dbReference type="SUPFAM" id="SSF48056">
    <property type="entry name" value="Di-copper centre-containing domain"/>
    <property type="match status" value="1"/>
</dbReference>
<gene>
    <name evidence="1" type="ORF">CHS0354_026626</name>
</gene>
<evidence type="ECO:0000313" key="2">
    <source>
        <dbReference type="Proteomes" id="UP001195483"/>
    </source>
</evidence>
<evidence type="ECO:0000313" key="1">
    <source>
        <dbReference type="EMBL" id="KAK3592504.1"/>
    </source>
</evidence>
<reference evidence="1" key="1">
    <citation type="journal article" date="2021" name="Genome Biol. Evol.">
        <title>A High-Quality Reference Genome for a Parasitic Bivalve with Doubly Uniparental Inheritance (Bivalvia: Unionida).</title>
        <authorList>
            <person name="Smith C.H."/>
        </authorList>
    </citation>
    <scope>NUCLEOTIDE SEQUENCE</scope>
    <source>
        <strain evidence="1">CHS0354</strain>
    </source>
</reference>
<dbReference type="Gene3D" id="1.10.1280.10">
    <property type="entry name" value="Di-copper center containing domain from catechol oxidase"/>
    <property type="match status" value="1"/>
</dbReference>
<name>A0AAE0SIT6_9BIVA</name>
<evidence type="ECO:0008006" key="3">
    <source>
        <dbReference type="Google" id="ProtNLM"/>
    </source>
</evidence>
<reference evidence="1" key="2">
    <citation type="journal article" date="2021" name="Genome Biol. Evol.">
        <title>Developing a high-quality reference genome for a parasitic bivalve with doubly uniparental inheritance (Bivalvia: Unionida).</title>
        <authorList>
            <person name="Smith C.H."/>
        </authorList>
    </citation>
    <scope>NUCLEOTIDE SEQUENCE</scope>
    <source>
        <strain evidence="1">CHS0354</strain>
        <tissue evidence="1">Mantle</tissue>
    </source>
</reference>
<feature type="non-terminal residue" evidence="1">
    <location>
        <position position="186"/>
    </location>
</feature>
<dbReference type="EMBL" id="JAEAOA010001590">
    <property type="protein sequence ID" value="KAK3592504.1"/>
    <property type="molecule type" value="Genomic_DNA"/>
</dbReference>
<dbReference type="Proteomes" id="UP001195483">
    <property type="component" value="Unassembled WGS sequence"/>
</dbReference>